<dbReference type="GeneID" id="54344392"/>
<evidence type="ECO:0000313" key="4">
    <source>
        <dbReference type="EMBL" id="KAF1926811.1"/>
    </source>
</evidence>
<feature type="region of interest" description="Disordered" evidence="1">
    <location>
        <begin position="348"/>
        <end position="367"/>
    </location>
</feature>
<feature type="transmembrane region" description="Helical" evidence="2">
    <location>
        <begin position="127"/>
        <end position="148"/>
    </location>
</feature>
<keyword evidence="2" id="KW-0472">Membrane</keyword>
<reference evidence="4" key="1">
    <citation type="journal article" date="2020" name="Stud. Mycol.">
        <title>101 Dothideomycetes genomes: a test case for predicting lifestyles and emergence of pathogens.</title>
        <authorList>
            <person name="Haridas S."/>
            <person name="Albert R."/>
            <person name="Binder M."/>
            <person name="Bloem J."/>
            <person name="Labutti K."/>
            <person name="Salamov A."/>
            <person name="Andreopoulos B."/>
            <person name="Baker S."/>
            <person name="Barry K."/>
            <person name="Bills G."/>
            <person name="Bluhm B."/>
            <person name="Cannon C."/>
            <person name="Castanera R."/>
            <person name="Culley D."/>
            <person name="Daum C."/>
            <person name="Ezra D."/>
            <person name="Gonzalez J."/>
            <person name="Henrissat B."/>
            <person name="Kuo A."/>
            <person name="Liang C."/>
            <person name="Lipzen A."/>
            <person name="Lutzoni F."/>
            <person name="Magnuson J."/>
            <person name="Mondo S."/>
            <person name="Nolan M."/>
            <person name="Ohm R."/>
            <person name="Pangilinan J."/>
            <person name="Park H.-J."/>
            <person name="Ramirez L."/>
            <person name="Alfaro M."/>
            <person name="Sun H."/>
            <person name="Tritt A."/>
            <person name="Yoshinaga Y."/>
            <person name="Zwiers L.-H."/>
            <person name="Turgeon B."/>
            <person name="Goodwin S."/>
            <person name="Spatafora J."/>
            <person name="Crous P."/>
            <person name="Grigoriev I."/>
        </authorList>
    </citation>
    <scope>NUCLEOTIDE SEQUENCE</scope>
    <source>
        <strain evidence="4">CBS 183.55</strain>
    </source>
</reference>
<feature type="compositionally biased region" description="Low complexity" evidence="1">
    <location>
        <begin position="437"/>
        <end position="459"/>
    </location>
</feature>
<feature type="compositionally biased region" description="Low complexity" evidence="1">
    <location>
        <begin position="386"/>
        <end position="399"/>
    </location>
</feature>
<dbReference type="OrthoDB" id="5431149at2759"/>
<protein>
    <recommendedName>
        <fullName evidence="6">PalH-domain-containing protein</fullName>
    </recommendedName>
</protein>
<gene>
    <name evidence="4" type="ORF">M421DRAFT_102218</name>
</gene>
<evidence type="ECO:0000256" key="2">
    <source>
        <dbReference type="SAM" id="Phobius"/>
    </source>
</evidence>
<sequence>MFGSRKLYVSLLGALAWSGTAADTVLSIVEAAAISTTQTSLFHIATVASALDAVSLCCVIFYIVQDVRRRDGFMERSSKARRVLVGVSVVLSSAALIVSLILIISINTKWDQVISTSSAGPVSNWDGVYAGHVVAWAVSCIGQIALYSSTFWKRHTPKLQPITVSGPRDSVMSQMRSAQPNSNMFTMKPAQPSSPLDNLGALPSPTYSTRSSQSLKSFRESIRYAVRPVTSRSTLISRPSFNRDARSIYSDAHSIDNVSHSDGFDSWDTSSVSNQARDAVMHAPSKGTPLDTIPGSRSMTPARALDGPFLPEIDEELAEEELVAPRMIPDVSRPPSPAVSEAHIHPLFRSESPIPPPEATPGTSIVASPLADQVIACPARPYNRMRSNSNLRNNTTSPSPLVPAQSFRGRALSQSAGDRTPSPPSREMTPPIPDFVLNSSPRSSLSGSRKVSLRNSPDR</sequence>
<evidence type="ECO:0000256" key="1">
    <source>
        <dbReference type="SAM" id="MobiDB-lite"/>
    </source>
</evidence>
<keyword evidence="5" id="KW-1185">Reference proteome</keyword>
<name>A0A6A5REU8_9PLEO</name>
<feature type="transmembrane region" description="Helical" evidence="2">
    <location>
        <begin position="41"/>
        <end position="64"/>
    </location>
</feature>
<accession>A0A6A5REU8</accession>
<keyword evidence="2" id="KW-0812">Transmembrane</keyword>
<feature type="transmembrane region" description="Helical" evidence="2">
    <location>
        <begin position="84"/>
        <end position="107"/>
    </location>
</feature>
<keyword evidence="2" id="KW-1133">Transmembrane helix</keyword>
<keyword evidence="3" id="KW-0732">Signal</keyword>
<feature type="region of interest" description="Disordered" evidence="1">
    <location>
        <begin position="383"/>
        <end position="459"/>
    </location>
</feature>
<evidence type="ECO:0008006" key="6">
    <source>
        <dbReference type="Google" id="ProtNLM"/>
    </source>
</evidence>
<dbReference type="Proteomes" id="UP000800082">
    <property type="component" value="Unassembled WGS sequence"/>
</dbReference>
<dbReference type="RefSeq" id="XP_033447063.1">
    <property type="nucleotide sequence ID" value="XM_033586746.1"/>
</dbReference>
<feature type="chain" id="PRO_5025380832" description="PalH-domain-containing protein" evidence="3">
    <location>
        <begin position="23"/>
        <end position="459"/>
    </location>
</feature>
<evidence type="ECO:0000256" key="3">
    <source>
        <dbReference type="SAM" id="SignalP"/>
    </source>
</evidence>
<evidence type="ECO:0000313" key="5">
    <source>
        <dbReference type="Proteomes" id="UP000800082"/>
    </source>
</evidence>
<dbReference type="AlphaFoldDB" id="A0A6A5REU8"/>
<proteinExistence type="predicted"/>
<feature type="signal peptide" evidence="3">
    <location>
        <begin position="1"/>
        <end position="22"/>
    </location>
</feature>
<dbReference type="EMBL" id="ML978975">
    <property type="protein sequence ID" value="KAF1926811.1"/>
    <property type="molecule type" value="Genomic_DNA"/>
</dbReference>
<organism evidence="4 5">
    <name type="scientific">Didymella exigua CBS 183.55</name>
    <dbReference type="NCBI Taxonomy" id="1150837"/>
    <lineage>
        <taxon>Eukaryota</taxon>
        <taxon>Fungi</taxon>
        <taxon>Dikarya</taxon>
        <taxon>Ascomycota</taxon>
        <taxon>Pezizomycotina</taxon>
        <taxon>Dothideomycetes</taxon>
        <taxon>Pleosporomycetidae</taxon>
        <taxon>Pleosporales</taxon>
        <taxon>Pleosporineae</taxon>
        <taxon>Didymellaceae</taxon>
        <taxon>Didymella</taxon>
    </lineage>
</organism>